<feature type="domain" description="AB hydrolase-1" evidence="1">
    <location>
        <begin position="149"/>
        <end position="338"/>
    </location>
</feature>
<name>A0A849AIX1_9MICO</name>
<dbReference type="AlphaFoldDB" id="A0A849AIX1"/>
<evidence type="ECO:0000313" key="3">
    <source>
        <dbReference type="Proteomes" id="UP000557772"/>
    </source>
</evidence>
<dbReference type="Gene3D" id="3.40.50.1820">
    <property type="entry name" value="alpha/beta hydrolase"/>
    <property type="match status" value="1"/>
</dbReference>
<dbReference type="GO" id="GO:0016787">
    <property type="term" value="F:hydrolase activity"/>
    <property type="evidence" value="ECO:0007669"/>
    <property type="project" value="UniProtKB-KW"/>
</dbReference>
<keyword evidence="2" id="KW-0378">Hydrolase</keyword>
<evidence type="ECO:0000259" key="1">
    <source>
        <dbReference type="Pfam" id="PF12697"/>
    </source>
</evidence>
<proteinExistence type="predicted"/>
<gene>
    <name evidence="2" type="ORF">HJ588_11645</name>
</gene>
<dbReference type="Pfam" id="PF12697">
    <property type="entry name" value="Abhydrolase_6"/>
    <property type="match status" value="1"/>
</dbReference>
<dbReference type="InterPro" id="IPR029058">
    <property type="entry name" value="AB_hydrolase_fold"/>
</dbReference>
<sequence length="372" mass="40587">MPLAVPPTVAAAAGGAAVGAAGYFVRQILTPEPPVDDLPVLAIDGDRIVLARTEESVAPGRYGLWQNGFQTHARLGEVLEVGDREVVRELDGVDFGTLDAAPARMNGYYFCGPPSTPLGVELRDAVLDPPLGPMPAWLAEAPGSNRWAVLVHGRGAQRGECLRAMRTLHALGINCLIPSYRNDIGAPASRDGRYHLGLSEWEDVEAALLYAVERGAREVQLFGWSMGGAVVLQLLDRSWLADVVTRVVLDAPVVSWPAVFDFHAGLNNLPRPIDRLGQLLMRSPLHRVVAGLGERLDLRRTDWVARSGELRVPILLIHSAVDEFVPFAPSAALAAARPDLVRLERWNVARHCREWNVDPARWERLVAEFCSG</sequence>
<evidence type="ECO:0000313" key="2">
    <source>
        <dbReference type="EMBL" id="NNG39923.1"/>
    </source>
</evidence>
<dbReference type="Proteomes" id="UP000557772">
    <property type="component" value="Unassembled WGS sequence"/>
</dbReference>
<dbReference type="EMBL" id="JABENB010000001">
    <property type="protein sequence ID" value="NNG39923.1"/>
    <property type="molecule type" value="Genomic_DNA"/>
</dbReference>
<accession>A0A849AIX1</accession>
<organism evidence="2 3">
    <name type="scientific">Flexivirga aerilata</name>
    <dbReference type="NCBI Taxonomy" id="1656889"/>
    <lineage>
        <taxon>Bacteria</taxon>
        <taxon>Bacillati</taxon>
        <taxon>Actinomycetota</taxon>
        <taxon>Actinomycetes</taxon>
        <taxon>Micrococcales</taxon>
        <taxon>Dermacoccaceae</taxon>
        <taxon>Flexivirga</taxon>
    </lineage>
</organism>
<dbReference type="SUPFAM" id="SSF53474">
    <property type="entry name" value="alpha/beta-Hydrolases"/>
    <property type="match status" value="1"/>
</dbReference>
<reference evidence="2 3" key="1">
    <citation type="submission" date="2020-05" db="EMBL/GenBank/DDBJ databases">
        <title>Flexivirga sp. ID2601S isolated from air conditioner.</title>
        <authorList>
            <person name="Kim D.H."/>
        </authorList>
    </citation>
    <scope>NUCLEOTIDE SEQUENCE [LARGE SCALE GENOMIC DNA]</scope>
    <source>
        <strain evidence="2 3">ID2601S</strain>
    </source>
</reference>
<dbReference type="InterPro" id="IPR000073">
    <property type="entry name" value="AB_hydrolase_1"/>
</dbReference>
<protein>
    <submittedName>
        <fullName evidence="2">Alpha/beta fold hydrolase</fullName>
    </submittedName>
</protein>
<keyword evidence="3" id="KW-1185">Reference proteome</keyword>
<comment type="caution">
    <text evidence="2">The sequence shown here is derived from an EMBL/GenBank/DDBJ whole genome shotgun (WGS) entry which is preliminary data.</text>
</comment>